<feature type="transmembrane region" description="Helical" evidence="5">
    <location>
        <begin position="106"/>
        <end position="130"/>
    </location>
</feature>
<dbReference type="Proteomes" id="UP000578569">
    <property type="component" value="Unassembled WGS sequence"/>
</dbReference>
<keyword evidence="8" id="KW-1185">Reference proteome</keyword>
<dbReference type="InterPro" id="IPR007016">
    <property type="entry name" value="O-antigen_ligase-rel_domated"/>
</dbReference>
<dbReference type="PANTHER" id="PTHR37422:SF13">
    <property type="entry name" value="LIPOPOLYSACCHARIDE BIOSYNTHESIS PROTEIN PA4999-RELATED"/>
    <property type="match status" value="1"/>
</dbReference>
<evidence type="ECO:0000256" key="3">
    <source>
        <dbReference type="ARBA" id="ARBA00022989"/>
    </source>
</evidence>
<evidence type="ECO:0000259" key="6">
    <source>
        <dbReference type="Pfam" id="PF04932"/>
    </source>
</evidence>
<evidence type="ECO:0000256" key="5">
    <source>
        <dbReference type="SAM" id="Phobius"/>
    </source>
</evidence>
<feature type="transmembrane region" description="Helical" evidence="5">
    <location>
        <begin position="207"/>
        <end position="223"/>
    </location>
</feature>
<sequence>MSLAPLPEAASSRQPGLVDRLAMALIAGMTAFYAWATWDHGGSQALYPMRQFAFPVLLVEAAVMALAIFRFRSLGPSVARLSRPVGAALIVTIALALFGATQAQHAPLYATVKTLINLWHLLFAFALCSLLSRDWHDHRLTFLRFLLVGLGVYLLTVIAFIATAPEGFRWHFFGMTAQNIRNLGSHLMTVAVFALACGMVFRGRWRIAAVAMLVIALSLLFWSGSRGPFLGFLAATAVGAAALGLRKGARLVALAMGAAIPAAFLSFIHVVPNSMFGLWRAVGFQSVARAVDNADISSGRLEVWLRTLDYVSVMPLWGYGDGQFFHIAKDLRPRLAFPHNVELQLLFQWGWIAGSLAILLLFLLLWKAFRSTRAAPETKLAGLLILVSLFTLGHLDGPFYDTLPMAFFALGGSIALASRHDPSSRTIVNHD</sequence>
<feature type="transmembrane region" description="Helical" evidence="5">
    <location>
        <begin position="252"/>
        <end position="271"/>
    </location>
</feature>
<keyword evidence="7" id="KW-0436">Ligase</keyword>
<protein>
    <submittedName>
        <fullName evidence="7">O-antigen ligase</fullName>
    </submittedName>
</protein>
<feature type="transmembrane region" description="Helical" evidence="5">
    <location>
        <begin position="81"/>
        <end position="100"/>
    </location>
</feature>
<keyword evidence="4 5" id="KW-0472">Membrane</keyword>
<dbReference type="InterPro" id="IPR051533">
    <property type="entry name" value="WaaL-like"/>
</dbReference>
<feature type="transmembrane region" description="Helical" evidence="5">
    <location>
        <begin position="21"/>
        <end position="38"/>
    </location>
</feature>
<dbReference type="GO" id="GO:0016020">
    <property type="term" value="C:membrane"/>
    <property type="evidence" value="ECO:0007669"/>
    <property type="project" value="UniProtKB-SubCell"/>
</dbReference>
<dbReference type="Pfam" id="PF04932">
    <property type="entry name" value="Wzy_C"/>
    <property type="match status" value="1"/>
</dbReference>
<evidence type="ECO:0000313" key="7">
    <source>
        <dbReference type="EMBL" id="MBB3763344.1"/>
    </source>
</evidence>
<feature type="transmembrane region" description="Helical" evidence="5">
    <location>
        <begin position="142"/>
        <end position="163"/>
    </location>
</feature>
<accession>A0A839Z416</accession>
<feature type="transmembrane region" description="Helical" evidence="5">
    <location>
        <begin position="183"/>
        <end position="200"/>
    </location>
</feature>
<keyword evidence="3 5" id="KW-1133">Transmembrane helix</keyword>
<dbReference type="GO" id="GO:0016874">
    <property type="term" value="F:ligase activity"/>
    <property type="evidence" value="ECO:0007669"/>
    <property type="project" value="UniProtKB-KW"/>
</dbReference>
<feature type="domain" description="O-antigen ligase-related" evidence="6">
    <location>
        <begin position="212"/>
        <end position="356"/>
    </location>
</feature>
<reference evidence="7 8" key="1">
    <citation type="submission" date="2020-08" db="EMBL/GenBank/DDBJ databases">
        <title>Genomic Encyclopedia of Type Strains, Phase IV (KMG-IV): sequencing the most valuable type-strain genomes for metagenomic binning, comparative biology and taxonomic classification.</title>
        <authorList>
            <person name="Goeker M."/>
        </authorList>
    </citation>
    <scope>NUCLEOTIDE SEQUENCE [LARGE SCALE GENOMIC DNA]</scope>
    <source>
        <strain evidence="7 8">DSM 24194</strain>
    </source>
</reference>
<evidence type="ECO:0000256" key="2">
    <source>
        <dbReference type="ARBA" id="ARBA00022692"/>
    </source>
</evidence>
<name>A0A839Z416_9SPHN</name>
<organism evidence="7 8">
    <name type="scientific">Sphingomicrobium lutaoense</name>
    <dbReference type="NCBI Taxonomy" id="515949"/>
    <lineage>
        <taxon>Bacteria</taxon>
        <taxon>Pseudomonadati</taxon>
        <taxon>Pseudomonadota</taxon>
        <taxon>Alphaproteobacteria</taxon>
        <taxon>Sphingomonadales</taxon>
        <taxon>Sphingomonadaceae</taxon>
        <taxon>Sphingomicrobium</taxon>
    </lineage>
</organism>
<comment type="subcellular location">
    <subcellularLocation>
        <location evidence="1">Membrane</location>
        <topology evidence="1">Multi-pass membrane protein</topology>
    </subcellularLocation>
</comment>
<evidence type="ECO:0000313" key="8">
    <source>
        <dbReference type="Proteomes" id="UP000578569"/>
    </source>
</evidence>
<feature type="transmembrane region" description="Helical" evidence="5">
    <location>
        <begin position="229"/>
        <end position="245"/>
    </location>
</feature>
<dbReference type="EMBL" id="JACICF010000001">
    <property type="protein sequence ID" value="MBB3763344.1"/>
    <property type="molecule type" value="Genomic_DNA"/>
</dbReference>
<feature type="transmembrane region" description="Helical" evidence="5">
    <location>
        <begin position="50"/>
        <end position="69"/>
    </location>
</feature>
<gene>
    <name evidence="7" type="ORF">FHS50_000367</name>
</gene>
<dbReference type="RefSeq" id="WP_183932698.1">
    <property type="nucleotide sequence ID" value="NZ_JACICF010000001.1"/>
</dbReference>
<evidence type="ECO:0000256" key="1">
    <source>
        <dbReference type="ARBA" id="ARBA00004141"/>
    </source>
</evidence>
<feature type="transmembrane region" description="Helical" evidence="5">
    <location>
        <begin position="378"/>
        <end position="395"/>
    </location>
</feature>
<evidence type="ECO:0000256" key="4">
    <source>
        <dbReference type="ARBA" id="ARBA00023136"/>
    </source>
</evidence>
<proteinExistence type="predicted"/>
<keyword evidence="2 5" id="KW-0812">Transmembrane</keyword>
<dbReference type="AlphaFoldDB" id="A0A839Z416"/>
<feature type="transmembrane region" description="Helical" evidence="5">
    <location>
        <begin position="346"/>
        <end position="366"/>
    </location>
</feature>
<comment type="caution">
    <text evidence="7">The sequence shown here is derived from an EMBL/GenBank/DDBJ whole genome shotgun (WGS) entry which is preliminary data.</text>
</comment>
<dbReference type="PANTHER" id="PTHR37422">
    <property type="entry name" value="TEICHURONIC ACID BIOSYNTHESIS PROTEIN TUAE"/>
    <property type="match status" value="1"/>
</dbReference>